<accession>A0A8K0CGU6</accession>
<comment type="caution">
    <text evidence="5">The sequence shown here is derived from an EMBL/GenBank/DDBJ whole genome shotgun (WGS) entry which is preliminary data.</text>
</comment>
<reference evidence="5" key="1">
    <citation type="submission" date="2019-08" db="EMBL/GenBank/DDBJ databases">
        <title>The genome of the North American firefly Photinus pyralis.</title>
        <authorList>
            <consortium name="Photinus pyralis genome working group"/>
            <person name="Fallon T.R."/>
            <person name="Sander Lower S.E."/>
            <person name="Weng J.-K."/>
        </authorList>
    </citation>
    <scope>NUCLEOTIDE SEQUENCE</scope>
    <source>
        <strain evidence="5">TRF0915ILg1</strain>
        <tissue evidence="5">Whole body</tissue>
    </source>
</reference>
<keyword evidence="6" id="KW-1185">Reference proteome</keyword>
<keyword evidence="3" id="KW-0732">Signal</keyword>
<evidence type="ECO:0000313" key="6">
    <source>
        <dbReference type="Proteomes" id="UP000801492"/>
    </source>
</evidence>
<dbReference type="EMBL" id="VTPC01085492">
    <property type="protein sequence ID" value="KAF2887030.1"/>
    <property type="molecule type" value="Genomic_DNA"/>
</dbReference>
<evidence type="ECO:0000256" key="3">
    <source>
        <dbReference type="SAM" id="SignalP"/>
    </source>
</evidence>
<protein>
    <recommendedName>
        <fullName evidence="4">Peptidase M12A domain-containing protein</fullName>
    </recommendedName>
</protein>
<dbReference type="PROSITE" id="PS51864">
    <property type="entry name" value="ASTACIN"/>
    <property type="match status" value="1"/>
</dbReference>
<dbReference type="GO" id="GO:0006508">
    <property type="term" value="P:proteolysis"/>
    <property type="evidence" value="ECO:0007669"/>
    <property type="project" value="InterPro"/>
</dbReference>
<dbReference type="AlphaFoldDB" id="A0A8K0CGU6"/>
<proteinExistence type="predicted"/>
<feature type="signal peptide" evidence="3">
    <location>
        <begin position="1"/>
        <end position="25"/>
    </location>
</feature>
<evidence type="ECO:0000259" key="4">
    <source>
        <dbReference type="PROSITE" id="PS51864"/>
    </source>
</evidence>
<organism evidence="5 6">
    <name type="scientific">Ignelater luminosus</name>
    <name type="common">Cucubano</name>
    <name type="synonym">Pyrophorus luminosus</name>
    <dbReference type="NCBI Taxonomy" id="2038154"/>
    <lineage>
        <taxon>Eukaryota</taxon>
        <taxon>Metazoa</taxon>
        <taxon>Ecdysozoa</taxon>
        <taxon>Arthropoda</taxon>
        <taxon>Hexapoda</taxon>
        <taxon>Insecta</taxon>
        <taxon>Pterygota</taxon>
        <taxon>Neoptera</taxon>
        <taxon>Endopterygota</taxon>
        <taxon>Coleoptera</taxon>
        <taxon>Polyphaga</taxon>
        <taxon>Elateriformia</taxon>
        <taxon>Elateroidea</taxon>
        <taxon>Elateridae</taxon>
        <taxon>Agrypninae</taxon>
        <taxon>Pyrophorini</taxon>
        <taxon>Ignelater</taxon>
    </lineage>
</organism>
<evidence type="ECO:0000313" key="5">
    <source>
        <dbReference type="EMBL" id="KAF2887030.1"/>
    </source>
</evidence>
<dbReference type="Gene3D" id="3.40.390.10">
    <property type="entry name" value="Collagenase (Catalytic Domain)"/>
    <property type="match status" value="1"/>
</dbReference>
<feature type="domain" description="Peptidase M12A" evidence="4">
    <location>
        <begin position="58"/>
        <end position="104"/>
    </location>
</feature>
<comment type="caution">
    <text evidence="2">Lacks conserved residue(s) required for the propagation of feature annotation.</text>
</comment>
<sequence>MCGYFSIQFTILMLFFIDASEYVSGLSTKAIENRQNIWELGNELEGDTLSDVNVHRRNLLADEKYRWPNYTLPLEFDAVYDIAQRQWIMKTLKDITKNSCVRFR</sequence>
<dbReference type="InterPro" id="IPR024079">
    <property type="entry name" value="MetalloPept_cat_dom_sf"/>
</dbReference>
<name>A0A8K0CGU6_IGNLU</name>
<gene>
    <name evidence="5" type="ORF">ILUMI_19143</name>
</gene>
<dbReference type="Proteomes" id="UP000801492">
    <property type="component" value="Unassembled WGS sequence"/>
</dbReference>
<dbReference type="GO" id="GO:0004222">
    <property type="term" value="F:metalloendopeptidase activity"/>
    <property type="evidence" value="ECO:0007669"/>
    <property type="project" value="InterPro"/>
</dbReference>
<evidence type="ECO:0000256" key="2">
    <source>
        <dbReference type="PROSITE-ProRule" id="PRU01211"/>
    </source>
</evidence>
<evidence type="ECO:0000256" key="1">
    <source>
        <dbReference type="ARBA" id="ARBA00001947"/>
    </source>
</evidence>
<comment type="cofactor">
    <cofactor evidence="1">
        <name>Zn(2+)</name>
        <dbReference type="ChEBI" id="CHEBI:29105"/>
    </cofactor>
</comment>
<dbReference type="InterPro" id="IPR001506">
    <property type="entry name" value="Peptidase_M12A"/>
</dbReference>
<feature type="chain" id="PRO_5035448791" description="Peptidase M12A domain-containing protein" evidence="3">
    <location>
        <begin position="26"/>
        <end position="104"/>
    </location>
</feature>